<dbReference type="OrthoDB" id="10267031at2759"/>
<dbReference type="InterPro" id="IPR027528">
    <property type="entry name" value="eIF3m"/>
</dbReference>
<evidence type="ECO:0000256" key="1">
    <source>
        <dbReference type="ARBA" id="ARBA00008482"/>
    </source>
</evidence>
<comment type="subunit">
    <text evidence="5">Component of the eukaryotic translation initiation factor 3 (eIF-3) complex.</text>
</comment>
<dbReference type="GO" id="GO:0071541">
    <property type="term" value="C:eukaryotic translation initiation factor 3 complex, eIF3m"/>
    <property type="evidence" value="ECO:0007669"/>
    <property type="project" value="UniProtKB-UniRule"/>
</dbReference>
<comment type="similarity">
    <text evidence="1">Belongs to the CSN7/EIF3M family. CSN7 subfamily.</text>
</comment>
<dbReference type="AlphaFoldDB" id="A0A2G8SUM0"/>
<dbReference type="PROSITE" id="PS50250">
    <property type="entry name" value="PCI"/>
    <property type="match status" value="1"/>
</dbReference>
<comment type="function">
    <text evidence="5">Component of the eukaryotic translation initiation factor 3 (eIF-3) complex, which is involved in protein synthesis of a specialized repertoire of mRNAs and, together with other initiation factors, stimulates binding of mRNA and methionyl-tRNAi to the 40S ribosome. The eIF-3 complex specifically targets and initiates translation of a subset of mRNAs involved in cell proliferation.</text>
</comment>
<gene>
    <name evidence="7" type="ORF">GSI_01165</name>
</gene>
<keyword evidence="2 5" id="KW-0963">Cytoplasm</keyword>
<dbReference type="InterPro" id="IPR045237">
    <property type="entry name" value="COPS7/eIF3m"/>
</dbReference>
<dbReference type="GO" id="GO:0003743">
    <property type="term" value="F:translation initiation factor activity"/>
    <property type="evidence" value="ECO:0007669"/>
    <property type="project" value="UniProtKB-UniRule"/>
</dbReference>
<evidence type="ECO:0000313" key="7">
    <source>
        <dbReference type="EMBL" id="PIL37471.1"/>
    </source>
</evidence>
<comment type="similarity">
    <text evidence="5">Belongs to the eIF-3 subunit M family.</text>
</comment>
<dbReference type="Pfam" id="PF01399">
    <property type="entry name" value="PCI"/>
    <property type="match status" value="1"/>
</dbReference>
<comment type="caution">
    <text evidence="7">The sequence shown here is derived from an EMBL/GenBank/DDBJ whole genome shotgun (WGS) entry which is preliminary data.</text>
</comment>
<dbReference type="PANTHER" id="PTHR15350">
    <property type="entry name" value="COP9 SIGNALOSOME COMPLEX SUBUNIT 7/DENDRITIC CELL PROTEIN GA17"/>
    <property type="match status" value="1"/>
</dbReference>
<dbReference type="InterPro" id="IPR000717">
    <property type="entry name" value="PCI_dom"/>
</dbReference>
<dbReference type="Pfam" id="PF18005">
    <property type="entry name" value="eIF3m_C_helix"/>
    <property type="match status" value="1"/>
</dbReference>
<evidence type="ECO:0000313" key="8">
    <source>
        <dbReference type="Proteomes" id="UP000230002"/>
    </source>
</evidence>
<keyword evidence="3 5" id="KW-0396">Initiation factor</keyword>
<organism evidence="7 8">
    <name type="scientific">Ganoderma sinense ZZ0214-1</name>
    <dbReference type="NCBI Taxonomy" id="1077348"/>
    <lineage>
        <taxon>Eukaryota</taxon>
        <taxon>Fungi</taxon>
        <taxon>Dikarya</taxon>
        <taxon>Basidiomycota</taxon>
        <taxon>Agaricomycotina</taxon>
        <taxon>Agaricomycetes</taxon>
        <taxon>Polyporales</taxon>
        <taxon>Polyporaceae</taxon>
        <taxon>Ganoderma</taxon>
    </lineage>
</organism>
<proteinExistence type="inferred from homology"/>
<keyword evidence="8" id="KW-1185">Reference proteome</keyword>
<dbReference type="HAMAP" id="MF_03012">
    <property type="entry name" value="eIF3m"/>
    <property type="match status" value="1"/>
</dbReference>
<accession>A0A2G8SUM0</accession>
<comment type="subcellular location">
    <subcellularLocation>
        <location evidence="5">Cytoplasm</location>
    </subcellularLocation>
</comment>
<dbReference type="Proteomes" id="UP000230002">
    <property type="component" value="Unassembled WGS sequence"/>
</dbReference>
<dbReference type="STRING" id="1077348.A0A2G8SUM0"/>
<dbReference type="GO" id="GO:0033290">
    <property type="term" value="C:eukaryotic 48S preinitiation complex"/>
    <property type="evidence" value="ECO:0007669"/>
    <property type="project" value="UniProtKB-UniRule"/>
</dbReference>
<feature type="domain" description="PCI" evidence="6">
    <location>
        <begin position="195"/>
        <end position="365"/>
    </location>
</feature>
<dbReference type="SMART" id="SM00088">
    <property type="entry name" value="PINT"/>
    <property type="match status" value="1"/>
</dbReference>
<evidence type="ECO:0000256" key="3">
    <source>
        <dbReference type="ARBA" id="ARBA00022540"/>
    </source>
</evidence>
<keyword evidence="4 5" id="KW-0648">Protein biosynthesis</keyword>
<sequence>MAATDSISIFAEGTFEEQILELVNYLARALPEDGRPAYIQPFQESLATPEGQKILEEDEDRRRKVFTSVLAEVKGLGDGSEKEIEGFFNLLFSHFLALYPLDEPATRSQLATLLKTISASSDQTSARYRILSNLFNAIPRRSGLRLPVYRTLLTLASANDDLDALGLSQSEIEKWLSEWEVTPEEKSGFINLIVDAYKKSQKYVVSYQYQLAYIRSVPPTSPEAQTAAIDAIATALRLPNYFDFDSLFRLDAVVAAKDHELFSLLKIFLNDGLAQYKEWVAGHSDAFQKYDFNNVQLERKIRLVTLTTLAFQNIGRDVPYSAIASALQVEPSQVESWVIDVIRAGLVSGKLSQTAQTLHVTRASARAFEREQWELLEKRLQAWKSGLGSVLETVSASRKKSGVNAAAGASATDAANGATAAPIGVETPPVPAQAAVA</sequence>
<evidence type="ECO:0000256" key="2">
    <source>
        <dbReference type="ARBA" id="ARBA00022490"/>
    </source>
</evidence>
<protein>
    <recommendedName>
        <fullName evidence="5">Eukaryotic translation initiation factor 3 subunit M</fullName>
        <shortName evidence="5">eIF3m</shortName>
    </recommendedName>
</protein>
<evidence type="ECO:0000256" key="5">
    <source>
        <dbReference type="HAMAP-Rule" id="MF_03012"/>
    </source>
</evidence>
<dbReference type="EMBL" id="AYKW01000001">
    <property type="protein sequence ID" value="PIL37471.1"/>
    <property type="molecule type" value="Genomic_DNA"/>
</dbReference>
<dbReference type="GO" id="GO:0016282">
    <property type="term" value="C:eukaryotic 43S preinitiation complex"/>
    <property type="evidence" value="ECO:0007669"/>
    <property type="project" value="UniProtKB-UniRule"/>
</dbReference>
<dbReference type="InterPro" id="IPR040750">
    <property type="entry name" value="eIF3m_C_helix"/>
</dbReference>
<evidence type="ECO:0000256" key="4">
    <source>
        <dbReference type="ARBA" id="ARBA00022917"/>
    </source>
</evidence>
<name>A0A2G8SUM0_9APHY</name>
<evidence type="ECO:0000259" key="6">
    <source>
        <dbReference type="PROSITE" id="PS50250"/>
    </source>
</evidence>
<reference evidence="7 8" key="1">
    <citation type="journal article" date="2015" name="Sci. Rep.">
        <title>Chromosome-level genome map provides insights into diverse defense mechanisms in the medicinal fungus Ganoderma sinense.</title>
        <authorList>
            <person name="Zhu Y."/>
            <person name="Xu J."/>
            <person name="Sun C."/>
            <person name="Zhou S."/>
            <person name="Xu H."/>
            <person name="Nelson D.R."/>
            <person name="Qian J."/>
            <person name="Song J."/>
            <person name="Luo H."/>
            <person name="Xiang L."/>
            <person name="Li Y."/>
            <person name="Xu Z."/>
            <person name="Ji A."/>
            <person name="Wang L."/>
            <person name="Lu S."/>
            <person name="Hayward A."/>
            <person name="Sun W."/>
            <person name="Li X."/>
            <person name="Schwartz D.C."/>
            <person name="Wang Y."/>
            <person name="Chen S."/>
        </authorList>
    </citation>
    <scope>NUCLEOTIDE SEQUENCE [LARGE SCALE GENOMIC DNA]</scope>
    <source>
        <strain evidence="7 8">ZZ0214-1</strain>
    </source>
</reference>
<dbReference type="PANTHER" id="PTHR15350:SF2">
    <property type="entry name" value="EUKARYOTIC TRANSLATION INITIATION FACTOR 3 SUBUNIT M"/>
    <property type="match status" value="1"/>
</dbReference>
<dbReference type="GO" id="GO:0001732">
    <property type="term" value="P:formation of cytoplasmic translation initiation complex"/>
    <property type="evidence" value="ECO:0007669"/>
    <property type="project" value="UniProtKB-UniRule"/>
</dbReference>